<name>A0A3A1N9E5_9FLAO</name>
<evidence type="ECO:0000259" key="4">
    <source>
        <dbReference type="SMART" id="SM00400"/>
    </source>
</evidence>
<evidence type="ECO:0000256" key="1">
    <source>
        <dbReference type="ARBA" id="ARBA00022723"/>
    </source>
</evidence>
<evidence type="ECO:0000313" key="6">
    <source>
        <dbReference type="Proteomes" id="UP000266067"/>
    </source>
</evidence>
<dbReference type="Gene3D" id="3.40.1360.10">
    <property type="match status" value="1"/>
</dbReference>
<keyword evidence="3" id="KW-0862">Zinc</keyword>
<dbReference type="PANTHER" id="PTHR30313">
    <property type="entry name" value="DNA PRIMASE"/>
    <property type="match status" value="1"/>
</dbReference>
<protein>
    <submittedName>
        <fullName evidence="5">DNA primase</fullName>
    </submittedName>
</protein>
<proteinExistence type="predicted"/>
<keyword evidence="2" id="KW-0863">Zinc-finger</keyword>
<dbReference type="InterPro" id="IPR002694">
    <property type="entry name" value="Znf_CHC2"/>
</dbReference>
<keyword evidence="6" id="KW-1185">Reference proteome</keyword>
<dbReference type="SMART" id="SM00400">
    <property type="entry name" value="ZnF_CHCC"/>
    <property type="match status" value="1"/>
</dbReference>
<gene>
    <name evidence="5" type="ORF">D2V08_05770</name>
</gene>
<accession>A0A3A1N9E5</accession>
<dbReference type="GO" id="GO:0008270">
    <property type="term" value="F:zinc ion binding"/>
    <property type="evidence" value="ECO:0007669"/>
    <property type="project" value="UniProtKB-KW"/>
</dbReference>
<dbReference type="Pfam" id="PF13155">
    <property type="entry name" value="Toprim_2"/>
    <property type="match status" value="1"/>
</dbReference>
<dbReference type="GO" id="GO:0003899">
    <property type="term" value="F:DNA-directed RNA polymerase activity"/>
    <property type="evidence" value="ECO:0007669"/>
    <property type="project" value="InterPro"/>
</dbReference>
<dbReference type="SUPFAM" id="SSF57783">
    <property type="entry name" value="Zinc beta-ribbon"/>
    <property type="match status" value="1"/>
</dbReference>
<organism evidence="5 6">
    <name type="scientific">Flagellimonas lutimaris</name>
    <dbReference type="NCBI Taxonomy" id="475082"/>
    <lineage>
        <taxon>Bacteria</taxon>
        <taxon>Pseudomonadati</taxon>
        <taxon>Bacteroidota</taxon>
        <taxon>Flavobacteriia</taxon>
        <taxon>Flavobacteriales</taxon>
        <taxon>Flavobacteriaceae</taxon>
        <taxon>Flagellimonas</taxon>
    </lineage>
</organism>
<reference evidence="5 6" key="1">
    <citation type="submission" date="2018-08" db="EMBL/GenBank/DDBJ databases">
        <title>Proposal of Muricauda 72 sp.nov. and Muricauda NH166 sp.nov., isolated from seawater.</title>
        <authorList>
            <person name="Cheng H."/>
            <person name="Wu Y.-H."/>
            <person name="Guo L.-L."/>
            <person name="Xu X.-W."/>
        </authorList>
    </citation>
    <scope>NUCLEOTIDE SEQUENCE [LARGE SCALE GENOMIC DNA]</scope>
    <source>
        <strain evidence="5 6">KCTC 22173</strain>
    </source>
</reference>
<dbReference type="PANTHER" id="PTHR30313:SF2">
    <property type="entry name" value="DNA PRIMASE"/>
    <property type="match status" value="1"/>
</dbReference>
<evidence type="ECO:0000256" key="2">
    <source>
        <dbReference type="ARBA" id="ARBA00022771"/>
    </source>
</evidence>
<dbReference type="EMBL" id="QXFH01000070">
    <property type="protein sequence ID" value="RIV35501.1"/>
    <property type="molecule type" value="Genomic_DNA"/>
</dbReference>
<dbReference type="InterPro" id="IPR050219">
    <property type="entry name" value="DnaG_primase"/>
</dbReference>
<sequence>MKEKRLDCEKARNIDIVSTLANLGHFPVRKTEKEAWFLSPFRSETQASFKVSLKKNYWIDFGTFEGGSTIDLVMKMENFSVREALERLSGNMGHFSFHRRPIPTKTECKANPIKITKEMDIEHGALETYLRSRKISATTARKLCKEIHYKICGRKYFALGLQNRSGGWELRNRYWKGSTSPKDVSIIGNSFKKLVITEGMFDMLTLLELMPEIGNGHDLLILNTTAFVKRMIPKIVEYEDVKLFLDGDGTGLGMTELLLEKCPNSRDMSFLYEGFKDMNEWMVKCAKDEVRQRIQDVSLS</sequence>
<dbReference type="InterPro" id="IPR036977">
    <property type="entry name" value="DNA_primase_Znf_CHC2"/>
</dbReference>
<dbReference type="AlphaFoldDB" id="A0A3A1N9E5"/>
<evidence type="ECO:0000313" key="5">
    <source>
        <dbReference type="EMBL" id="RIV35501.1"/>
    </source>
</evidence>
<evidence type="ECO:0000256" key="3">
    <source>
        <dbReference type="ARBA" id="ARBA00022833"/>
    </source>
</evidence>
<comment type="caution">
    <text evidence="5">The sequence shown here is derived from an EMBL/GenBank/DDBJ whole genome shotgun (WGS) entry which is preliminary data.</text>
</comment>
<dbReference type="SUPFAM" id="SSF56731">
    <property type="entry name" value="DNA primase core"/>
    <property type="match status" value="1"/>
</dbReference>
<keyword evidence="1" id="KW-0479">Metal-binding</keyword>
<dbReference type="GO" id="GO:0005737">
    <property type="term" value="C:cytoplasm"/>
    <property type="evidence" value="ECO:0007669"/>
    <property type="project" value="TreeGrafter"/>
</dbReference>
<dbReference type="RefSeq" id="WP_119607721.1">
    <property type="nucleotide sequence ID" value="NZ_QXFH01000070.1"/>
</dbReference>
<dbReference type="Proteomes" id="UP000266067">
    <property type="component" value="Unassembled WGS sequence"/>
</dbReference>
<dbReference type="GO" id="GO:0003677">
    <property type="term" value="F:DNA binding"/>
    <property type="evidence" value="ECO:0007669"/>
    <property type="project" value="InterPro"/>
</dbReference>
<dbReference type="OrthoDB" id="8536512at2"/>
<dbReference type="GO" id="GO:0006269">
    <property type="term" value="P:DNA replication, synthesis of primer"/>
    <property type="evidence" value="ECO:0007669"/>
    <property type="project" value="TreeGrafter"/>
</dbReference>
<dbReference type="Gene3D" id="3.90.580.10">
    <property type="entry name" value="Zinc finger, CHC2-type domain"/>
    <property type="match status" value="1"/>
</dbReference>
<feature type="domain" description="Zinc finger CHC2-type" evidence="4">
    <location>
        <begin position="38"/>
        <end position="89"/>
    </location>
</feature>
<dbReference type="Pfam" id="PF01807">
    <property type="entry name" value="Zn_ribbon_DnaG"/>
    <property type="match status" value="1"/>
</dbReference>